<dbReference type="AlphaFoldDB" id="A0A0C9XIB0"/>
<reference evidence="2" key="2">
    <citation type="submission" date="2015-01" db="EMBL/GenBank/DDBJ databases">
        <title>Evolutionary Origins and Diversification of the Mycorrhizal Mutualists.</title>
        <authorList>
            <consortium name="DOE Joint Genome Institute"/>
            <consortium name="Mycorrhizal Genomics Consortium"/>
            <person name="Kohler A."/>
            <person name="Kuo A."/>
            <person name="Nagy L.G."/>
            <person name="Floudas D."/>
            <person name="Copeland A."/>
            <person name="Barry K.W."/>
            <person name="Cichocki N."/>
            <person name="Veneault-Fourrey C."/>
            <person name="LaButti K."/>
            <person name="Lindquist E.A."/>
            <person name="Lipzen A."/>
            <person name="Lundell T."/>
            <person name="Morin E."/>
            <person name="Murat C."/>
            <person name="Riley R."/>
            <person name="Ohm R."/>
            <person name="Sun H."/>
            <person name="Tunlid A."/>
            <person name="Henrissat B."/>
            <person name="Grigoriev I.V."/>
            <person name="Hibbett D.S."/>
            <person name="Martin F."/>
        </authorList>
    </citation>
    <scope>NUCLEOTIDE SEQUENCE [LARGE SCALE GENOMIC DNA]</scope>
    <source>
        <strain evidence="2">LaAM-08-1</strain>
    </source>
</reference>
<protein>
    <submittedName>
        <fullName evidence="1">Uncharacterized protein</fullName>
    </submittedName>
</protein>
<dbReference type="EMBL" id="KN838566">
    <property type="protein sequence ID" value="KIK04751.1"/>
    <property type="molecule type" value="Genomic_DNA"/>
</dbReference>
<accession>A0A0C9XIB0</accession>
<sequence>MSTTLSSTEHSLASSEQNHKDSIFQSNIAIYYVYNLVDFLVGDLFNLELKGSVNANFLRNGVSRRVEWPVFKFEVKGNYACGGIGWAAQDWTAYYKRE</sequence>
<gene>
    <name evidence="1" type="ORF">K443DRAFT_4300</name>
</gene>
<dbReference type="HOGENOM" id="CLU_2333919_0_0_1"/>
<reference evidence="1 2" key="1">
    <citation type="submission" date="2014-04" db="EMBL/GenBank/DDBJ databases">
        <authorList>
            <consortium name="DOE Joint Genome Institute"/>
            <person name="Kuo A."/>
            <person name="Kohler A."/>
            <person name="Nagy L.G."/>
            <person name="Floudas D."/>
            <person name="Copeland A."/>
            <person name="Barry K.W."/>
            <person name="Cichocki N."/>
            <person name="Veneault-Fourrey C."/>
            <person name="LaButti K."/>
            <person name="Lindquist E.A."/>
            <person name="Lipzen A."/>
            <person name="Lundell T."/>
            <person name="Morin E."/>
            <person name="Murat C."/>
            <person name="Sun H."/>
            <person name="Tunlid A."/>
            <person name="Henrissat B."/>
            <person name="Grigoriev I.V."/>
            <person name="Hibbett D.S."/>
            <person name="Martin F."/>
            <person name="Nordberg H.P."/>
            <person name="Cantor M.N."/>
            <person name="Hua S.X."/>
        </authorList>
    </citation>
    <scope>NUCLEOTIDE SEQUENCE [LARGE SCALE GENOMIC DNA]</scope>
    <source>
        <strain evidence="1 2">LaAM-08-1</strain>
    </source>
</reference>
<evidence type="ECO:0000313" key="2">
    <source>
        <dbReference type="Proteomes" id="UP000054477"/>
    </source>
</evidence>
<proteinExistence type="predicted"/>
<name>A0A0C9XIB0_9AGAR</name>
<dbReference type="Proteomes" id="UP000054477">
    <property type="component" value="Unassembled WGS sequence"/>
</dbReference>
<keyword evidence="2" id="KW-1185">Reference proteome</keyword>
<organism evidence="1 2">
    <name type="scientific">Laccaria amethystina LaAM-08-1</name>
    <dbReference type="NCBI Taxonomy" id="1095629"/>
    <lineage>
        <taxon>Eukaryota</taxon>
        <taxon>Fungi</taxon>
        <taxon>Dikarya</taxon>
        <taxon>Basidiomycota</taxon>
        <taxon>Agaricomycotina</taxon>
        <taxon>Agaricomycetes</taxon>
        <taxon>Agaricomycetidae</taxon>
        <taxon>Agaricales</taxon>
        <taxon>Agaricineae</taxon>
        <taxon>Hydnangiaceae</taxon>
        <taxon>Laccaria</taxon>
    </lineage>
</organism>
<evidence type="ECO:0000313" key="1">
    <source>
        <dbReference type="EMBL" id="KIK04751.1"/>
    </source>
</evidence>